<dbReference type="HAMAP" id="MF_02079">
    <property type="entry name" value="PGT_RodA"/>
    <property type="match status" value="1"/>
</dbReference>
<feature type="transmembrane region" description="Helical" evidence="6">
    <location>
        <begin position="307"/>
        <end position="325"/>
    </location>
</feature>
<reference evidence="7 8" key="1">
    <citation type="journal article" date="2014" name="BMC Genomics">
        <title>Comparison of environmental and isolate Sulfobacillus genomes reveals diverse carbon, sulfur, nitrogen, and hydrogen metabolisms.</title>
        <authorList>
            <person name="Justice N.B."/>
            <person name="Norman A."/>
            <person name="Brown C.T."/>
            <person name="Singh A."/>
            <person name="Thomas B.C."/>
            <person name="Banfield J.F."/>
        </authorList>
    </citation>
    <scope>NUCLEOTIDE SEQUENCE [LARGE SCALE GENOMIC DNA]</scope>
    <source>
        <strain evidence="7">AMDSBA3</strain>
    </source>
</reference>
<dbReference type="NCBIfam" id="TIGR02210">
    <property type="entry name" value="rodA_shape"/>
    <property type="match status" value="1"/>
</dbReference>
<dbReference type="GO" id="GO:0015648">
    <property type="term" value="F:lipid-linked peptidoglycan transporter activity"/>
    <property type="evidence" value="ECO:0007669"/>
    <property type="project" value="TreeGrafter"/>
</dbReference>
<proteinExistence type="inferred from homology"/>
<dbReference type="EC" id="2.4.99.28" evidence="6"/>
<feature type="transmembrane region" description="Helical" evidence="6">
    <location>
        <begin position="48"/>
        <end position="66"/>
    </location>
</feature>
<gene>
    <name evidence="6" type="primary">rodA</name>
    <name evidence="7" type="ORF">C7B45_08180</name>
</gene>
<dbReference type="InterPro" id="IPR001182">
    <property type="entry name" value="FtsW/RodA"/>
</dbReference>
<keyword evidence="4 6" id="KW-1133">Transmembrane helix</keyword>
<evidence type="ECO:0000256" key="2">
    <source>
        <dbReference type="ARBA" id="ARBA00022692"/>
    </source>
</evidence>
<evidence type="ECO:0000256" key="1">
    <source>
        <dbReference type="ARBA" id="ARBA00004141"/>
    </source>
</evidence>
<dbReference type="AlphaFoldDB" id="A0A2T2WIQ8"/>
<evidence type="ECO:0000256" key="6">
    <source>
        <dbReference type="HAMAP-Rule" id="MF_02079"/>
    </source>
</evidence>
<protein>
    <recommendedName>
        <fullName evidence="6">Peptidoglycan glycosyltransferase RodA</fullName>
        <shortName evidence="6">PGT</shortName>
        <ecNumber evidence="6">2.4.99.28</ecNumber>
    </recommendedName>
    <alternativeName>
        <fullName evidence="6">Cell elongation protein RodA</fullName>
    </alternativeName>
    <alternativeName>
        <fullName evidence="6">Cell wall polymerase</fullName>
    </alternativeName>
    <alternativeName>
        <fullName evidence="6">Peptidoglycan polymerase</fullName>
        <shortName evidence="6">PG polymerase</shortName>
    </alternativeName>
</protein>
<evidence type="ECO:0000313" key="7">
    <source>
        <dbReference type="EMBL" id="PSR22105.1"/>
    </source>
</evidence>
<dbReference type="GO" id="GO:0051301">
    <property type="term" value="P:cell division"/>
    <property type="evidence" value="ECO:0007669"/>
    <property type="project" value="InterPro"/>
</dbReference>
<feature type="transmembrane region" description="Helical" evidence="6">
    <location>
        <begin position="345"/>
        <end position="366"/>
    </location>
</feature>
<name>A0A2T2WIQ8_9FIRM</name>
<keyword evidence="6" id="KW-0328">Glycosyltransferase</keyword>
<dbReference type="GO" id="GO:0008360">
    <property type="term" value="P:regulation of cell shape"/>
    <property type="evidence" value="ECO:0007669"/>
    <property type="project" value="UniProtKB-KW"/>
</dbReference>
<keyword evidence="5 6" id="KW-0472">Membrane</keyword>
<comment type="pathway">
    <text evidence="6">Cell wall biogenesis; peptidoglycan biosynthesis.</text>
</comment>
<keyword evidence="6" id="KW-0573">Peptidoglycan synthesis</keyword>
<keyword evidence="6" id="KW-0961">Cell wall biogenesis/degradation</keyword>
<comment type="similarity">
    <text evidence="6">Belongs to the SEDS family. MrdB/RodA subfamily.</text>
</comment>
<keyword evidence="6" id="KW-0808">Transferase</keyword>
<feature type="transmembrane region" description="Helical" evidence="6">
    <location>
        <begin position="269"/>
        <end position="295"/>
    </location>
</feature>
<dbReference type="EMBL" id="PXYV01000022">
    <property type="protein sequence ID" value="PSR22105.1"/>
    <property type="molecule type" value="Genomic_DNA"/>
</dbReference>
<dbReference type="UniPathway" id="UPA00219"/>
<comment type="function">
    <text evidence="6">Peptidoglycan polymerase that is essential for cell wall elongation.</text>
</comment>
<dbReference type="GO" id="GO:0008955">
    <property type="term" value="F:peptidoglycan glycosyltransferase activity"/>
    <property type="evidence" value="ECO:0007669"/>
    <property type="project" value="UniProtKB-UniRule"/>
</dbReference>
<organism evidence="7 8">
    <name type="scientific">Sulfobacillus acidophilus</name>
    <dbReference type="NCBI Taxonomy" id="53633"/>
    <lineage>
        <taxon>Bacteria</taxon>
        <taxon>Bacillati</taxon>
        <taxon>Bacillota</taxon>
        <taxon>Clostridia</taxon>
        <taxon>Eubacteriales</taxon>
        <taxon>Clostridiales Family XVII. Incertae Sedis</taxon>
        <taxon>Sulfobacillus</taxon>
    </lineage>
</organism>
<feature type="transmembrane region" description="Helical" evidence="6">
    <location>
        <begin position="7"/>
        <end position="28"/>
    </location>
</feature>
<dbReference type="GO" id="GO:0009252">
    <property type="term" value="P:peptidoglycan biosynthetic process"/>
    <property type="evidence" value="ECO:0007669"/>
    <property type="project" value="UniProtKB-UniRule"/>
</dbReference>
<evidence type="ECO:0000256" key="3">
    <source>
        <dbReference type="ARBA" id="ARBA00022960"/>
    </source>
</evidence>
<feature type="transmembrane region" description="Helical" evidence="6">
    <location>
        <begin position="159"/>
        <end position="176"/>
    </location>
</feature>
<dbReference type="InterPro" id="IPR011923">
    <property type="entry name" value="RodA/MrdB"/>
</dbReference>
<dbReference type="GO" id="GO:0032153">
    <property type="term" value="C:cell division site"/>
    <property type="evidence" value="ECO:0007669"/>
    <property type="project" value="TreeGrafter"/>
</dbReference>
<evidence type="ECO:0000256" key="4">
    <source>
        <dbReference type="ARBA" id="ARBA00022989"/>
    </source>
</evidence>
<feature type="transmembrane region" description="Helical" evidence="6">
    <location>
        <begin position="75"/>
        <end position="96"/>
    </location>
</feature>
<feature type="transmembrane region" description="Helical" evidence="6">
    <location>
        <begin position="183"/>
        <end position="200"/>
    </location>
</feature>
<comment type="catalytic activity">
    <reaction evidence="6">
        <text>[GlcNAc-(1-&gt;4)-Mur2Ac(oyl-L-Ala-gamma-D-Glu-L-Lys-D-Ala-D-Ala)](n)-di-trans,octa-cis-undecaprenyl diphosphate + beta-D-GlcNAc-(1-&gt;4)-Mur2Ac(oyl-L-Ala-gamma-D-Glu-L-Lys-D-Ala-D-Ala)-di-trans,octa-cis-undecaprenyl diphosphate = [GlcNAc-(1-&gt;4)-Mur2Ac(oyl-L-Ala-gamma-D-Glu-L-Lys-D-Ala-D-Ala)](n+1)-di-trans,octa-cis-undecaprenyl diphosphate + di-trans,octa-cis-undecaprenyl diphosphate + H(+)</text>
        <dbReference type="Rhea" id="RHEA:23708"/>
        <dbReference type="Rhea" id="RHEA-COMP:9602"/>
        <dbReference type="Rhea" id="RHEA-COMP:9603"/>
        <dbReference type="ChEBI" id="CHEBI:15378"/>
        <dbReference type="ChEBI" id="CHEBI:58405"/>
        <dbReference type="ChEBI" id="CHEBI:60033"/>
        <dbReference type="ChEBI" id="CHEBI:78435"/>
        <dbReference type="EC" id="2.4.99.28"/>
    </reaction>
</comment>
<accession>A0A2T2WIQ8</accession>
<dbReference type="PANTHER" id="PTHR30474">
    <property type="entry name" value="CELL CYCLE PROTEIN"/>
    <property type="match status" value="1"/>
</dbReference>
<evidence type="ECO:0000313" key="8">
    <source>
        <dbReference type="Proteomes" id="UP000241848"/>
    </source>
</evidence>
<dbReference type="Pfam" id="PF01098">
    <property type="entry name" value="FTSW_RODA_SPOVE"/>
    <property type="match status" value="1"/>
</dbReference>
<keyword evidence="2 6" id="KW-0812">Transmembrane</keyword>
<dbReference type="PANTHER" id="PTHR30474:SF1">
    <property type="entry name" value="PEPTIDOGLYCAN GLYCOSYLTRANSFERASE MRDB"/>
    <property type="match status" value="1"/>
</dbReference>
<comment type="subcellular location">
    <subcellularLocation>
        <location evidence="6">Cell membrane</location>
        <topology evidence="6">Multi-pass membrane protein</topology>
    </subcellularLocation>
    <subcellularLocation>
        <location evidence="1">Membrane</location>
        <topology evidence="1">Multi-pass membrane protein</topology>
    </subcellularLocation>
</comment>
<sequence>MQRTRFHIDYVTLILMYLLALVGLFVIANASRSIAPAHDPLYYVKRQFIWIILGTIVLVVAAWFDYEKFKKLAPFIYWTAIALLGFVLVHGSSALGAQRWIQLGPFQLQPSELAKIAIVITLATHLDKKKSLSRWRDLISPLVHVGIPMLLILKQPDLGTTLVFVAITVGMFYMAGVPWTKMLIFPAGLAMVILLIYLHFRLGIPIPLMHGYQLKRLLIFLNPNSDPLGSGFNVIQSRIAIGTGGLWGGGLAGAQTNLLGFLPESYTDFIFASVGEVLGFVGSMAILFVYLIILARGTYIAYQAKDRFGTLLASGIVAMFAFHVIESAGMASGIMPVAGVPLPFMSYGGSAFLADSAGIGILLNVYGRRKAQKYKPAVAQTLPIMYSPLSEPDIGGSHS</sequence>
<dbReference type="Proteomes" id="UP000241848">
    <property type="component" value="Unassembled WGS sequence"/>
</dbReference>
<dbReference type="GO" id="GO:0005886">
    <property type="term" value="C:plasma membrane"/>
    <property type="evidence" value="ECO:0007669"/>
    <property type="project" value="UniProtKB-SubCell"/>
</dbReference>
<keyword evidence="6" id="KW-1003">Cell membrane</keyword>
<keyword evidence="3 6" id="KW-0133">Cell shape</keyword>
<evidence type="ECO:0000256" key="5">
    <source>
        <dbReference type="ARBA" id="ARBA00023136"/>
    </source>
</evidence>
<comment type="caution">
    <text evidence="7">The sequence shown here is derived from an EMBL/GenBank/DDBJ whole genome shotgun (WGS) entry which is preliminary data.</text>
</comment>
<dbReference type="GO" id="GO:0071555">
    <property type="term" value="P:cell wall organization"/>
    <property type="evidence" value="ECO:0007669"/>
    <property type="project" value="UniProtKB-KW"/>
</dbReference>